<evidence type="ECO:0000313" key="3">
    <source>
        <dbReference type="Proteomes" id="UP001151760"/>
    </source>
</evidence>
<feature type="compositionally biased region" description="Low complexity" evidence="1">
    <location>
        <begin position="171"/>
        <end position="187"/>
    </location>
</feature>
<keyword evidence="3" id="KW-1185">Reference proteome</keyword>
<reference evidence="2" key="1">
    <citation type="journal article" date="2022" name="Int. J. Mol. Sci.">
        <title>Draft Genome of Tanacetum Coccineum: Genomic Comparison of Closely Related Tanacetum-Family Plants.</title>
        <authorList>
            <person name="Yamashiro T."/>
            <person name="Shiraishi A."/>
            <person name="Nakayama K."/>
            <person name="Satake H."/>
        </authorList>
    </citation>
    <scope>NUCLEOTIDE SEQUENCE</scope>
</reference>
<feature type="region of interest" description="Disordered" evidence="1">
    <location>
        <begin position="157"/>
        <end position="187"/>
    </location>
</feature>
<dbReference type="PANTHER" id="PTHR33067:SF9">
    <property type="entry name" value="RNA-DIRECTED DNA POLYMERASE"/>
    <property type="match status" value="1"/>
</dbReference>
<comment type="caution">
    <text evidence="2">The sequence shown here is derived from an EMBL/GenBank/DDBJ whole genome shotgun (WGS) entry which is preliminary data.</text>
</comment>
<organism evidence="2 3">
    <name type="scientific">Tanacetum coccineum</name>
    <dbReference type="NCBI Taxonomy" id="301880"/>
    <lineage>
        <taxon>Eukaryota</taxon>
        <taxon>Viridiplantae</taxon>
        <taxon>Streptophyta</taxon>
        <taxon>Embryophyta</taxon>
        <taxon>Tracheophyta</taxon>
        <taxon>Spermatophyta</taxon>
        <taxon>Magnoliopsida</taxon>
        <taxon>eudicotyledons</taxon>
        <taxon>Gunneridae</taxon>
        <taxon>Pentapetalae</taxon>
        <taxon>asterids</taxon>
        <taxon>campanulids</taxon>
        <taxon>Asterales</taxon>
        <taxon>Asteraceae</taxon>
        <taxon>Asteroideae</taxon>
        <taxon>Anthemideae</taxon>
        <taxon>Anthemidinae</taxon>
        <taxon>Tanacetum</taxon>
    </lineage>
</organism>
<evidence type="ECO:0008006" key="4">
    <source>
        <dbReference type="Google" id="ProtNLM"/>
    </source>
</evidence>
<evidence type="ECO:0000256" key="1">
    <source>
        <dbReference type="SAM" id="MobiDB-lite"/>
    </source>
</evidence>
<gene>
    <name evidence="2" type="ORF">Tco_0878585</name>
</gene>
<dbReference type="Proteomes" id="UP001151760">
    <property type="component" value="Unassembled WGS sequence"/>
</dbReference>
<evidence type="ECO:0000313" key="2">
    <source>
        <dbReference type="EMBL" id="GJT19879.1"/>
    </source>
</evidence>
<dbReference type="EMBL" id="BQNB010013754">
    <property type="protein sequence ID" value="GJT19879.1"/>
    <property type="molecule type" value="Genomic_DNA"/>
</dbReference>
<dbReference type="PANTHER" id="PTHR33067">
    <property type="entry name" value="RNA-DIRECTED DNA POLYMERASE-RELATED"/>
    <property type="match status" value="1"/>
</dbReference>
<name>A0ABQ5C070_9ASTR</name>
<feature type="region of interest" description="Disordered" evidence="1">
    <location>
        <begin position="209"/>
        <end position="243"/>
    </location>
</feature>
<accession>A0ABQ5C070</accession>
<feature type="compositionally biased region" description="Basic and acidic residues" evidence="1">
    <location>
        <begin position="420"/>
        <end position="443"/>
    </location>
</feature>
<dbReference type="CDD" id="cd00303">
    <property type="entry name" value="retropepsin_like"/>
    <property type="match status" value="1"/>
</dbReference>
<proteinExistence type="predicted"/>
<protein>
    <recommendedName>
        <fullName evidence="4">Reverse transcriptase domain-containing protein</fullName>
    </recommendedName>
</protein>
<feature type="region of interest" description="Disordered" evidence="1">
    <location>
        <begin position="420"/>
        <end position="445"/>
    </location>
</feature>
<reference evidence="2" key="2">
    <citation type="submission" date="2022-01" db="EMBL/GenBank/DDBJ databases">
        <authorList>
            <person name="Yamashiro T."/>
            <person name="Shiraishi A."/>
            <person name="Satake H."/>
            <person name="Nakayama K."/>
        </authorList>
    </citation>
    <scope>NUCLEOTIDE SEQUENCE</scope>
</reference>
<sequence length="787" mass="89527">MANTSLNENCSAVILKKLLEKLGDPGKFLIPSLVSFRSLKCKAQADPPPGASINLMPLSVWKELGLPELISTQMTLELANRDICTPKGIARDVFVLVGKFTFPAILSLNEILRDVAIPQFFLSLTSHTDLTSPEVNDDIFDPEEDIIENLLNLDKTKDLPPYHDNQLSGNPTPISEPETKSSSSSPTLISLEEGDLIWEEFEAYLASDSFPPGNSNPSSLLPPFHNSLSGSSNTSSLPRNDDLPFDAESDLRELEYLLNHDPIKEMDSILEDSVDENSLDDNLDDTISEMFTDEHALDYSSPPLWDDYDDNLFDHETVNDYVYDDPFDFKEEKIKDSKIRALLSFSFENEEKVFNPRILTSKRVHTSLLLKLSHWGTKAFKVTKILERPEEDFSLLLQEGHRVFDVPGLTFIPLGQAQETDIREKDEKSSKTDKTEHEMEKREKAKVKCSTTARTQINVNTTMQRADILTATHLSVNISSTSLNTIEDADLDPVHFIHQQARATLSILMRASRDTLTTPSAEWEAYALLTDTARHYPHHGPRDTHPVARQRSKPKCAPITSKTHVSYKWSAYLHMQHLIVMTLTHVNTESRWMDSCDHVNMREIGLSSVAYTGELYIQMKRRQSWLHLGETTVSNFTSEELCSGELQMIREKRMICGTRDTDRDSWNVVTQATLCIYSDREHVDLSGAEVSIGQYVRVRPWRGVTELSRGSDSYHSQSLSKYRAKEEDEQDEMRCRVAWKRNEENICQYGEGRLDKCGSTSARYIILARRRLCRWDNEGESEQSSLY</sequence>
<feature type="compositionally biased region" description="Low complexity" evidence="1">
    <location>
        <begin position="209"/>
        <end position="237"/>
    </location>
</feature>